<evidence type="ECO:0000313" key="2">
    <source>
        <dbReference type="EMBL" id="MBS3063220.1"/>
    </source>
</evidence>
<dbReference type="EMBL" id="DUGH01000038">
    <property type="protein sequence ID" value="HIH16097.1"/>
    <property type="molecule type" value="Genomic_DNA"/>
</dbReference>
<sequence length="133" mass="14141">MGGLVGLTFGEDNPRAGGNTQIVKPSQGTGVLGTAKVKVIKVEQFFGTKETYVIGELVEGTISKNMTTEFNGKMVEVMEVESKYGMVALGKKGAKLGLMLAGDIKKDDLSPEVVLEFKAKPVPPKKKGRVIIA</sequence>
<comment type="caution">
    <text evidence="1">The sequence shown here is derived from an EMBL/GenBank/DDBJ whole genome shotgun (WGS) entry which is preliminary data.</text>
</comment>
<gene>
    <name evidence="1" type="ORF">HA252_01695</name>
    <name evidence="2" type="ORF">J4203_05065</name>
</gene>
<dbReference type="Proteomes" id="UP000564964">
    <property type="component" value="Unassembled WGS sequence"/>
</dbReference>
<organism evidence="1 3">
    <name type="scientific">Candidatus Iainarchaeum sp</name>
    <dbReference type="NCBI Taxonomy" id="3101447"/>
    <lineage>
        <taxon>Archaea</taxon>
        <taxon>Candidatus Iainarchaeota</taxon>
        <taxon>Candidatus Iainarchaeia</taxon>
        <taxon>Candidatus Iainarchaeales</taxon>
        <taxon>Candidatus Iainarchaeaceae</taxon>
        <taxon>Candidatus Iainarchaeum</taxon>
    </lineage>
</organism>
<reference evidence="2" key="2">
    <citation type="submission" date="2021-03" db="EMBL/GenBank/DDBJ databases">
        <authorList>
            <person name="Jaffe A."/>
        </authorList>
    </citation>
    <scope>NUCLEOTIDE SEQUENCE</scope>
    <source>
        <strain evidence="2">RIFCSPLOWO2_01_FULL_58_19</strain>
    </source>
</reference>
<reference evidence="1" key="1">
    <citation type="journal article" date="2020" name="bioRxiv">
        <title>A rank-normalized archaeal taxonomy based on genome phylogeny resolves widespread incomplete and uneven classifications.</title>
        <authorList>
            <person name="Rinke C."/>
            <person name="Chuvochina M."/>
            <person name="Mussig A.J."/>
            <person name="Chaumeil P.-A."/>
            <person name="Waite D.W."/>
            <person name="Whitman W.B."/>
            <person name="Parks D.H."/>
            <person name="Hugenholtz P."/>
        </authorList>
    </citation>
    <scope>NUCLEOTIDE SEQUENCE</scope>
    <source>
        <strain evidence="1">UBA10219</strain>
    </source>
</reference>
<dbReference type="EMBL" id="JAGVWE010000004">
    <property type="protein sequence ID" value="MBS3063220.1"/>
    <property type="molecule type" value="Genomic_DNA"/>
</dbReference>
<evidence type="ECO:0000313" key="3">
    <source>
        <dbReference type="Proteomes" id="UP000564964"/>
    </source>
</evidence>
<accession>A0A7J4JJH5</accession>
<protein>
    <submittedName>
        <fullName evidence="1">Uncharacterized protein</fullName>
    </submittedName>
</protein>
<reference evidence="2" key="3">
    <citation type="submission" date="2021-05" db="EMBL/GenBank/DDBJ databases">
        <title>Protein family content uncovers lineage relationships and bacterial pathway maintenance mechanisms in DPANN archaea.</title>
        <authorList>
            <person name="Castelle C.J."/>
            <person name="Meheust R."/>
            <person name="Jaffe A.L."/>
            <person name="Seitz K."/>
            <person name="Gong X."/>
            <person name="Baker B.J."/>
            <person name="Banfield J.F."/>
        </authorList>
    </citation>
    <scope>NUCLEOTIDE SEQUENCE</scope>
    <source>
        <strain evidence="2">RIFCSPLOWO2_01_FULL_58_19</strain>
    </source>
</reference>
<name>A0A7J4JJH5_9ARCH</name>
<proteinExistence type="predicted"/>
<dbReference type="AlphaFoldDB" id="A0A7J4JJH5"/>
<evidence type="ECO:0000313" key="1">
    <source>
        <dbReference type="EMBL" id="HIH16097.1"/>
    </source>
</evidence>
<dbReference type="Proteomes" id="UP000678237">
    <property type="component" value="Unassembled WGS sequence"/>
</dbReference>